<dbReference type="Pfam" id="PF07724">
    <property type="entry name" value="AAA_2"/>
    <property type="match status" value="1"/>
</dbReference>
<dbReference type="RefSeq" id="WP_277362470.1">
    <property type="nucleotide sequence ID" value="NZ_JAANXN010000012.1"/>
</dbReference>
<proteinExistence type="predicted"/>
<dbReference type="PANTHER" id="PTHR11638:SF18">
    <property type="entry name" value="HEAT SHOCK PROTEIN 104"/>
    <property type="match status" value="1"/>
</dbReference>
<dbReference type="PANTHER" id="PTHR11638">
    <property type="entry name" value="ATP-DEPENDENT CLP PROTEASE"/>
    <property type="match status" value="1"/>
</dbReference>
<dbReference type="InterPro" id="IPR003593">
    <property type="entry name" value="AAA+_ATPase"/>
</dbReference>
<dbReference type="InterPro" id="IPR050130">
    <property type="entry name" value="ClpA_ClpB"/>
</dbReference>
<sequence>MEIEVFFEPKTHFNERLIDFTDIISFSEVIRNLTNDSTSEGIIDILKDKELCTIVTEDCSGVNAHVLENFEYLIKIFESAGTEKIWINNPPKFFFDKIILFSEDIPVYNYKYPKISEEMLKKVDSQFDNNIIGQQRAKEIICRKLVAQMIRPSDKPLVLMFFGKPGIGKTETAKYLSKILYGNDDILREQMSMVGGEMSVNYFKSTSHAENSFSKKLLNRKSNVIPLDEFALAPNFFHTSFFQMFDEGIYMDQNFTVDVGNSIIICTSNFLSLKEMKENIDEALLNRFDGFIPFTDFTMKEKETIIIQLFDKLVDVKVMNPKYLTLISKEEVLSQVRMQLPNLHSMRSIRKYMEDCISNLLLDVILKS</sequence>
<name>A0ABD4XKP3_WEIPA</name>
<evidence type="ECO:0000313" key="5">
    <source>
        <dbReference type="EMBL" id="MDF8371736.1"/>
    </source>
</evidence>
<keyword evidence="5" id="KW-0378">Hydrolase</keyword>
<dbReference type="SMART" id="SM00382">
    <property type="entry name" value="AAA"/>
    <property type="match status" value="1"/>
</dbReference>
<dbReference type="GO" id="GO:0005524">
    <property type="term" value="F:ATP binding"/>
    <property type="evidence" value="ECO:0007669"/>
    <property type="project" value="UniProtKB-KW"/>
</dbReference>
<keyword evidence="5" id="KW-0645">Protease</keyword>
<organism evidence="5 6">
    <name type="scientific">Weissella paramesenteroides</name>
    <name type="common">Leuconostoc paramesenteroides</name>
    <dbReference type="NCBI Taxonomy" id="1249"/>
    <lineage>
        <taxon>Bacteria</taxon>
        <taxon>Bacillati</taxon>
        <taxon>Bacillota</taxon>
        <taxon>Bacilli</taxon>
        <taxon>Lactobacillales</taxon>
        <taxon>Lactobacillaceae</taxon>
        <taxon>Weissella</taxon>
    </lineage>
</organism>
<comment type="caution">
    <text evidence="5">The sequence shown here is derived from an EMBL/GenBank/DDBJ whole genome shotgun (WGS) entry which is preliminary data.</text>
</comment>
<dbReference type="Proteomes" id="UP001215461">
    <property type="component" value="Unassembled WGS sequence"/>
</dbReference>
<evidence type="ECO:0000256" key="2">
    <source>
        <dbReference type="ARBA" id="ARBA00022840"/>
    </source>
</evidence>
<dbReference type="GO" id="GO:0006508">
    <property type="term" value="P:proteolysis"/>
    <property type="evidence" value="ECO:0007669"/>
    <property type="project" value="UniProtKB-KW"/>
</dbReference>
<comment type="function">
    <text evidence="3">Part of a stress-induced multi-chaperone system, it is involved in the recovery of the cell from heat-induced damage, in cooperation with DnaK, DnaJ and GrpE. Acts before DnaK, in the processing of protein aggregates. Protein binding stimulates the ATPase activity; ATP hydrolysis unfolds the denatured protein aggregates, which probably helps expose new hydrophobic binding sites on the surface of ClpB-bound aggregates, contributing to the solubilization and refolding of denatured protein aggregates by DnaK.</text>
</comment>
<keyword evidence="1" id="KW-0547">Nucleotide-binding</keyword>
<dbReference type="InterPro" id="IPR027417">
    <property type="entry name" value="P-loop_NTPase"/>
</dbReference>
<dbReference type="EMBL" id="JAANXN010000012">
    <property type="protein sequence ID" value="MDF8371736.1"/>
    <property type="molecule type" value="Genomic_DNA"/>
</dbReference>
<keyword evidence="2 5" id="KW-0067">ATP-binding</keyword>
<dbReference type="GO" id="GO:0008233">
    <property type="term" value="F:peptidase activity"/>
    <property type="evidence" value="ECO:0007669"/>
    <property type="project" value="UniProtKB-KW"/>
</dbReference>
<evidence type="ECO:0000313" key="6">
    <source>
        <dbReference type="Proteomes" id="UP001215461"/>
    </source>
</evidence>
<protein>
    <submittedName>
        <fullName evidence="5">ATP-dependent Clp protease ATP-binding subunit</fullName>
    </submittedName>
</protein>
<evidence type="ECO:0000259" key="4">
    <source>
        <dbReference type="SMART" id="SM00382"/>
    </source>
</evidence>
<feature type="domain" description="AAA+ ATPase" evidence="4">
    <location>
        <begin position="155"/>
        <end position="298"/>
    </location>
</feature>
<dbReference type="SUPFAM" id="SSF52540">
    <property type="entry name" value="P-loop containing nucleoside triphosphate hydrolases"/>
    <property type="match status" value="1"/>
</dbReference>
<gene>
    <name evidence="5" type="ORF">G9403_08815</name>
</gene>
<accession>A0ABD4XKP3</accession>
<dbReference type="InterPro" id="IPR001270">
    <property type="entry name" value="ClpA/B"/>
</dbReference>
<evidence type="ECO:0000256" key="3">
    <source>
        <dbReference type="ARBA" id="ARBA00025613"/>
    </source>
</evidence>
<reference evidence="5 6" key="1">
    <citation type="submission" date="2020-03" db="EMBL/GenBank/DDBJ databases">
        <title>Comparative genomics of Weissella paramesenteroides.</title>
        <authorList>
            <person name="Kant R."/>
            <person name="Takala T."/>
            <person name="Saris P."/>
        </authorList>
    </citation>
    <scope>NUCLEOTIDE SEQUENCE [LARGE SCALE GENOMIC DNA]</scope>
    <source>
        <strain evidence="5 6">SJ27-4</strain>
    </source>
</reference>
<dbReference type="Gene3D" id="3.40.50.300">
    <property type="entry name" value="P-loop containing nucleotide triphosphate hydrolases"/>
    <property type="match status" value="1"/>
</dbReference>
<dbReference type="AlphaFoldDB" id="A0ABD4XKP3"/>
<dbReference type="PRINTS" id="PR00300">
    <property type="entry name" value="CLPPROTEASEA"/>
</dbReference>
<evidence type="ECO:0000256" key="1">
    <source>
        <dbReference type="ARBA" id="ARBA00022741"/>
    </source>
</evidence>
<dbReference type="InterPro" id="IPR003959">
    <property type="entry name" value="ATPase_AAA_core"/>
</dbReference>